<protein>
    <recommendedName>
        <fullName evidence="2">Transcription initiation factor IIB</fullName>
    </recommendedName>
</protein>
<dbReference type="InterPro" id="IPR000812">
    <property type="entry name" value="TFIIB"/>
</dbReference>
<dbReference type="SUPFAM" id="SSF57783">
    <property type="entry name" value="Zinc beta-ribbon"/>
    <property type="match status" value="1"/>
</dbReference>
<sequence>MSGFITFASKGGSEGMADEGYLVEDTVKCSECGSRNLNRDETRGEVVCEDCGLVLEDNVIDQGAEWRVFSPEQGDQRARTGAPMTVMLHDKGLSTDIDWQNKDYSGKAISSRYRSQFYRMRKWQKRSRVSNATERNLAMALAELDRMASRLDLPKSIRESAAVNYKKAVEARLIRGRSIEGVAAASLYAACRQCNNPRTLDEIGEASRTGRKEIGRTYRFMVRELKMKIPPTKPEDYIPRFCSGLHLDAEVQSKAYELIAAAQEKELTSGRGPTGIAASIIYIASVLCGKRRTQREVAEVAGVTEVTIRNRYKELIQNLNIELEI</sequence>
<dbReference type="CDD" id="cd20550">
    <property type="entry name" value="CYCLIN_TFIIB_archaea_like_rpt2"/>
    <property type="match status" value="1"/>
</dbReference>
<dbReference type="Gene3D" id="1.10.472.170">
    <property type="match status" value="1"/>
</dbReference>
<evidence type="ECO:0000256" key="5">
    <source>
        <dbReference type="ARBA" id="ARBA00023163"/>
    </source>
</evidence>
<evidence type="ECO:0000259" key="6">
    <source>
        <dbReference type="PROSITE" id="PS51134"/>
    </source>
</evidence>
<dbReference type="GO" id="GO:0017025">
    <property type="term" value="F:TBP-class protein binding"/>
    <property type="evidence" value="ECO:0007669"/>
    <property type="project" value="InterPro"/>
</dbReference>
<dbReference type="InterPro" id="IPR013763">
    <property type="entry name" value="Cyclin-like_dom"/>
</dbReference>
<comment type="similarity">
    <text evidence="1">Belongs to the TFIIB family.</text>
</comment>
<dbReference type="Pfam" id="PF00382">
    <property type="entry name" value="TFIIB"/>
    <property type="match status" value="2"/>
</dbReference>
<dbReference type="NCBIfam" id="NF001658">
    <property type="entry name" value="PRK00423.1"/>
    <property type="match status" value="1"/>
</dbReference>
<dbReference type="FunFam" id="1.10.472.170:FF:000001">
    <property type="entry name" value="Transcription initiation factor IIB"/>
    <property type="match status" value="1"/>
</dbReference>
<dbReference type="GO" id="GO:0070897">
    <property type="term" value="P:transcription preinitiation complex assembly"/>
    <property type="evidence" value="ECO:0007669"/>
    <property type="project" value="InterPro"/>
</dbReference>
<dbReference type="InterPro" id="IPR023486">
    <property type="entry name" value="TFIIB_CS"/>
</dbReference>
<dbReference type="InterPro" id="IPR023484">
    <property type="entry name" value="TFIIB_arc"/>
</dbReference>
<dbReference type="FunFam" id="1.10.472.10:FF:000023">
    <property type="entry name" value="Transcription initiation factor IIB"/>
    <property type="match status" value="1"/>
</dbReference>
<evidence type="ECO:0000256" key="4">
    <source>
        <dbReference type="ARBA" id="ARBA00023015"/>
    </source>
</evidence>
<evidence type="ECO:0000256" key="3">
    <source>
        <dbReference type="ARBA" id="ARBA00022737"/>
    </source>
</evidence>
<dbReference type="HAMAP" id="MF_00383">
    <property type="entry name" value="TF2B_arch"/>
    <property type="match status" value="1"/>
</dbReference>
<dbReference type="InterPro" id="IPR013150">
    <property type="entry name" value="TFIIB_cyclin"/>
</dbReference>
<dbReference type="PROSITE" id="PS51134">
    <property type="entry name" value="ZF_TFIIB"/>
    <property type="match status" value="1"/>
</dbReference>
<keyword evidence="5" id="KW-0804">Transcription</keyword>
<dbReference type="InterPro" id="IPR013137">
    <property type="entry name" value="Znf_TFIIB"/>
</dbReference>
<dbReference type="CDD" id="cd20549">
    <property type="entry name" value="CYCLIN_TFIIB_archaea_like_rpt1"/>
    <property type="match status" value="1"/>
</dbReference>
<dbReference type="PRINTS" id="PR00685">
    <property type="entry name" value="TIFACTORIIB"/>
</dbReference>
<evidence type="ECO:0000256" key="2">
    <source>
        <dbReference type="ARBA" id="ARBA00013932"/>
    </source>
</evidence>
<dbReference type="PROSITE" id="PS00782">
    <property type="entry name" value="TFIIB"/>
    <property type="match status" value="1"/>
</dbReference>
<dbReference type="EMBL" id="UINC01030566">
    <property type="protein sequence ID" value="SVB15168.1"/>
    <property type="molecule type" value="Genomic_DNA"/>
</dbReference>
<keyword evidence="3" id="KW-0677">Repeat</keyword>
<organism evidence="7">
    <name type="scientific">marine metagenome</name>
    <dbReference type="NCBI Taxonomy" id="408172"/>
    <lineage>
        <taxon>unclassified sequences</taxon>
        <taxon>metagenomes</taxon>
        <taxon>ecological metagenomes</taxon>
    </lineage>
</organism>
<reference evidence="7" key="1">
    <citation type="submission" date="2018-05" db="EMBL/GenBank/DDBJ databases">
        <authorList>
            <person name="Lanie J.A."/>
            <person name="Ng W.-L."/>
            <person name="Kazmierczak K.M."/>
            <person name="Andrzejewski T.M."/>
            <person name="Davidsen T.M."/>
            <person name="Wayne K.J."/>
            <person name="Tettelin H."/>
            <person name="Glass J.I."/>
            <person name="Rusch D."/>
            <person name="Podicherti R."/>
            <person name="Tsui H.-C.T."/>
            <person name="Winkler M.E."/>
        </authorList>
    </citation>
    <scope>NUCLEOTIDE SEQUENCE</scope>
</reference>
<dbReference type="SMART" id="SM00385">
    <property type="entry name" value="CYCLIN"/>
    <property type="match status" value="2"/>
</dbReference>
<proteinExistence type="inferred from homology"/>
<dbReference type="PANTHER" id="PTHR11618:SF13">
    <property type="entry name" value="TRANSCRIPTION INITIATION FACTOR IIB"/>
    <property type="match status" value="1"/>
</dbReference>
<name>A0A382BMV3_9ZZZZ</name>
<dbReference type="SUPFAM" id="SSF47954">
    <property type="entry name" value="Cyclin-like"/>
    <property type="match status" value="2"/>
</dbReference>
<dbReference type="Pfam" id="PF08271">
    <property type="entry name" value="Zn_Ribbon_TF"/>
    <property type="match status" value="1"/>
</dbReference>
<evidence type="ECO:0000313" key="7">
    <source>
        <dbReference type="EMBL" id="SVB15168.1"/>
    </source>
</evidence>
<gene>
    <name evidence="7" type="ORF">METZ01_LOCUS168022</name>
</gene>
<keyword evidence="4" id="KW-0805">Transcription regulation</keyword>
<dbReference type="Gene3D" id="1.10.472.10">
    <property type="entry name" value="Cyclin-like"/>
    <property type="match status" value="1"/>
</dbReference>
<dbReference type="AlphaFoldDB" id="A0A382BMV3"/>
<feature type="domain" description="TFIIB-type" evidence="6">
    <location>
        <begin position="25"/>
        <end position="56"/>
    </location>
</feature>
<dbReference type="GO" id="GO:0097550">
    <property type="term" value="C:transcription preinitiation complex"/>
    <property type="evidence" value="ECO:0007669"/>
    <property type="project" value="TreeGrafter"/>
</dbReference>
<dbReference type="InterPro" id="IPR036915">
    <property type="entry name" value="Cyclin-like_sf"/>
</dbReference>
<dbReference type="PANTHER" id="PTHR11618">
    <property type="entry name" value="TRANSCRIPTION INITIATION FACTOR IIB-RELATED"/>
    <property type="match status" value="1"/>
</dbReference>
<evidence type="ECO:0000256" key="1">
    <source>
        <dbReference type="ARBA" id="ARBA00010857"/>
    </source>
</evidence>
<accession>A0A382BMV3</accession>